<dbReference type="AlphaFoldDB" id="A0A515D7S3"/>
<dbReference type="SUPFAM" id="SSF53098">
    <property type="entry name" value="Ribonuclease H-like"/>
    <property type="match status" value="1"/>
</dbReference>
<dbReference type="EMBL" id="CP035503">
    <property type="protein sequence ID" value="QDL39317.1"/>
    <property type="molecule type" value="Genomic_DNA"/>
</dbReference>
<feature type="region of interest" description="Disordered" evidence="2">
    <location>
        <begin position="1"/>
        <end position="58"/>
    </location>
</feature>
<evidence type="ECO:0000313" key="5">
    <source>
        <dbReference type="EMBL" id="QDL39317.1"/>
    </source>
</evidence>
<dbReference type="PANTHER" id="PTHR35004">
    <property type="entry name" value="TRANSPOSASE RV3428C-RELATED"/>
    <property type="match status" value="1"/>
</dbReference>
<evidence type="ECO:0000259" key="3">
    <source>
        <dbReference type="PROSITE" id="PS50994"/>
    </source>
</evidence>
<protein>
    <submittedName>
        <fullName evidence="4">IS21 family transposase</fullName>
    </submittedName>
</protein>
<keyword evidence="6" id="KW-1185">Reference proteome</keyword>
<dbReference type="Gene3D" id="3.30.420.10">
    <property type="entry name" value="Ribonuclease H-like superfamily/Ribonuclease H"/>
    <property type="match status" value="1"/>
</dbReference>
<sequence>MPGKRITDHQVHKYKQHRNKLSQAASAAKAGISERSARRIEDAQSLPSQRPARNWRTREDPLSSVWDSEVVPLLQADARLNAVTLLEELQRRYPGRWDTSVLRTLQRRIRLWRSKFGCEREVYFAQEHPPGRQGLSDFTVADDLNVEIDGAVFAHRLYQFALAYSGWRHVTVIDSGESFMALSTGLQAALWALGGVPEEHRTDSLSAAFNNLAEQEALTQRYADLCSHYGLRATRCNPGQSNENGSIESRNNSLKTALDQALRLRGSRSFDARSDYETFVDTIVQRMNARAAKFLVTERAMLKPLPVRRTAEFEEIPARVSKYAVFTLKGVLYSVPSQLIGHRLMVRQYAQHVECWLGGQCVLKLPRARPAQGQRVGRAIDYRHLVGALKRKPGAFARWVLRDAAFPRAVYRQTWERLAAQRPEREACKTMVGLLVLAADGHEAQLAQELEQLIELDQLPDLNALTQLLAPPKGDVPQVVVTLPTLAVYDDLFEVAL</sequence>
<accession>A0A515D7S3</accession>
<evidence type="ECO:0000256" key="1">
    <source>
        <dbReference type="ARBA" id="ARBA00009277"/>
    </source>
</evidence>
<dbReference type="KEGG" id="rhf:EUB48_19850"/>
<gene>
    <name evidence="4" type="ORF">EUB48_03540</name>
    <name evidence="5" type="ORF">EUB48_19850</name>
</gene>
<feature type="domain" description="Integrase catalytic" evidence="3">
    <location>
        <begin position="126"/>
        <end position="312"/>
    </location>
</feature>
<dbReference type="OrthoDB" id="8875582at2"/>
<dbReference type="PANTHER" id="PTHR35004:SF7">
    <property type="entry name" value="INTEGRASE PROTEIN"/>
    <property type="match status" value="1"/>
</dbReference>
<dbReference type="GO" id="GO:0003676">
    <property type="term" value="F:nucleic acid binding"/>
    <property type="evidence" value="ECO:0007669"/>
    <property type="project" value="InterPro"/>
</dbReference>
<feature type="compositionally biased region" description="Basic and acidic residues" evidence="2">
    <location>
        <begin position="1"/>
        <end position="11"/>
    </location>
</feature>
<dbReference type="NCBIfam" id="NF033546">
    <property type="entry name" value="transpos_IS21"/>
    <property type="match status" value="1"/>
</dbReference>
<dbReference type="Proteomes" id="UP000316798">
    <property type="component" value="Chromosome"/>
</dbReference>
<proteinExistence type="inferred from homology"/>
<dbReference type="PROSITE" id="PS50994">
    <property type="entry name" value="INTEGRASE"/>
    <property type="match status" value="1"/>
</dbReference>
<evidence type="ECO:0000313" key="6">
    <source>
        <dbReference type="Proteomes" id="UP000316798"/>
    </source>
</evidence>
<dbReference type="EMBL" id="CP035503">
    <property type="protein sequence ID" value="QDL36471.1"/>
    <property type="molecule type" value="Genomic_DNA"/>
</dbReference>
<dbReference type="GO" id="GO:0015074">
    <property type="term" value="P:DNA integration"/>
    <property type="evidence" value="ECO:0007669"/>
    <property type="project" value="InterPro"/>
</dbReference>
<evidence type="ECO:0000256" key="2">
    <source>
        <dbReference type="SAM" id="MobiDB-lite"/>
    </source>
</evidence>
<dbReference type="InterPro" id="IPR054353">
    <property type="entry name" value="IstA-like_C"/>
</dbReference>
<reference evidence="4 6" key="1">
    <citation type="submission" date="2019-01" db="EMBL/GenBank/DDBJ databases">
        <title>Genomic insights into a novel species Rhodoferax sp.</title>
        <authorList>
            <person name="Jin L."/>
        </authorList>
    </citation>
    <scope>NUCLEOTIDE SEQUENCE [LARGE SCALE GENOMIC DNA]</scope>
    <source>
        <strain evidence="4 6">CHu59-6-5</strain>
    </source>
</reference>
<comment type="similarity">
    <text evidence="1">Belongs to the transposase IS21/IS408/IS1162 family.</text>
</comment>
<dbReference type="InterPro" id="IPR036397">
    <property type="entry name" value="RNaseH_sf"/>
</dbReference>
<name>A0A515D7S3_9BURK</name>
<organism evidence="4 6">
    <name type="scientific">Rhodoferax sediminis</name>
    <dbReference type="NCBI Taxonomy" id="2509614"/>
    <lineage>
        <taxon>Bacteria</taxon>
        <taxon>Pseudomonadati</taxon>
        <taxon>Pseudomonadota</taxon>
        <taxon>Betaproteobacteria</taxon>
        <taxon>Burkholderiales</taxon>
        <taxon>Comamonadaceae</taxon>
        <taxon>Rhodoferax</taxon>
    </lineage>
</organism>
<dbReference type="InterPro" id="IPR012337">
    <property type="entry name" value="RNaseH-like_sf"/>
</dbReference>
<dbReference type="KEGG" id="rhf:EUB48_03540"/>
<dbReference type="Pfam" id="PF22483">
    <property type="entry name" value="Mu-transpos_C_2"/>
    <property type="match status" value="1"/>
</dbReference>
<dbReference type="InterPro" id="IPR001584">
    <property type="entry name" value="Integrase_cat-core"/>
</dbReference>
<evidence type="ECO:0000313" key="4">
    <source>
        <dbReference type="EMBL" id="QDL36471.1"/>
    </source>
</evidence>
<dbReference type="RefSeq" id="WP_142817645.1">
    <property type="nucleotide sequence ID" value="NZ_CP035503.1"/>
</dbReference>